<evidence type="ECO:0000256" key="8">
    <source>
        <dbReference type="ARBA" id="ARBA00023136"/>
    </source>
</evidence>
<keyword evidence="5 12" id="KW-1133">Transmembrane helix</keyword>
<evidence type="ECO:0000256" key="2">
    <source>
        <dbReference type="ARBA" id="ARBA00022448"/>
    </source>
</evidence>
<dbReference type="Proteomes" id="UP000014760">
    <property type="component" value="Unassembled WGS sequence"/>
</dbReference>
<sequence>MCTLNTPRGRSFETNIRHKEEGLESGDTCNDNDEPCLQKKVIWSAILLVAVALMVFQVMNCVEKFLAYPSMTTFVLQPSDPVPLPAVTLCPSQPLRLTEVHKKGWYDILADYSRDPKQKNALSKLNKINVTSRVVYATGGHRIADVLVSCQSESGLCSTTSFSTTLTDNGICFTHNFSSRGLRLLLNPAPYNQFNPHASNSPGCGFRAIFHGTQAFPADTHGSLLLPNGYHSEVQLLGQRVKLLAPPNGQCVNSATPISECAMTCRANDIAGKCGCQPYWMSAKDNSSICNMRRHLTCALQSLGMSFGLLCNSDCNSFKGTDAECNCPSPCLSHKYQGTLSLSQLTDTTYDQSESKINQLSVQEDIHAAENIRARFTPEVLNTDKAQLNKVTRTLDDVIVSFETFRGNLGDSAQSVRRTVDELQPRVKFHLHNALGGLRRTLEHGFIGAWDEVEDKFLKPLANGFHEVMSAYDRSIKQLRFTSTSETIMRKVIFYSTDSELSGKLEIAIQALDNLTKVYYSLLNAEPIVSYAVTPERRYDASLVPFEVLSHYGEQLKMYYNGLSENIAGFIEDCLALKNVLKDVHGTNTLNETANSVAKAKFVEHSRQINAFLVLFRSKIIDKARETIDEKIERMKKMNHTMMSLANDILQETALREHIVNSRYISAYSNLVIFAQKAQLYTSKDAVTKSALAETGLMKSNVDAFMELEGIYGEIADKTNELGDMWRKFKAVVSSLWRTFLSDTSVRDFYFQLYNDVTDMINHPVKIQHFKEIFTHSKMLDISAEDSVRIQPREYYELLNADVAVIDMDTQIDDVDKLFAKWTTRTDLSIVAKGSVGQLLQSFKDLKSNLEDYRRRTTFGKKYFRENFIELHVTMPEVSTSEVVQTSAYSLEMLLRDIGIALLLYLGASLLTFVEFIDVLLSCICRRDTKKKNKRMHRRSPDMPSSVRGTPVIQYETISQQPPKDMLYHSHPVPSHNHVHTKPPDLQYVHSRTLDSGNGNGMMTLPAARKYKEIPPPRVHFANTDI</sequence>
<reference evidence="14" key="3">
    <citation type="submission" date="2015-06" db="UniProtKB">
        <authorList>
            <consortium name="EnsemblMetazoa"/>
        </authorList>
    </citation>
    <scope>IDENTIFICATION</scope>
</reference>
<dbReference type="GO" id="GO:0005886">
    <property type="term" value="C:plasma membrane"/>
    <property type="evidence" value="ECO:0007669"/>
    <property type="project" value="TreeGrafter"/>
</dbReference>
<name>R7VCD7_CAPTE</name>
<keyword evidence="7 11" id="KW-0406">Ion transport</keyword>
<evidence type="ECO:0000256" key="7">
    <source>
        <dbReference type="ARBA" id="ARBA00023065"/>
    </source>
</evidence>
<feature type="transmembrane region" description="Helical" evidence="12">
    <location>
        <begin position="41"/>
        <end position="59"/>
    </location>
</feature>
<keyword evidence="10 11" id="KW-0407">Ion channel</keyword>
<evidence type="ECO:0000313" key="13">
    <source>
        <dbReference type="EMBL" id="ELU13981.1"/>
    </source>
</evidence>
<dbReference type="EnsemblMetazoa" id="CapteT199134">
    <property type="protein sequence ID" value="CapteP199134"/>
    <property type="gene ID" value="CapteG199134"/>
</dbReference>
<dbReference type="Pfam" id="PF00858">
    <property type="entry name" value="ASC"/>
    <property type="match status" value="2"/>
</dbReference>
<accession>R7VCD7</accession>
<comment type="subcellular location">
    <subcellularLocation>
        <location evidence="1">Membrane</location>
        <topology evidence="1">Multi-pass membrane protein</topology>
    </subcellularLocation>
</comment>
<evidence type="ECO:0000256" key="9">
    <source>
        <dbReference type="ARBA" id="ARBA00023201"/>
    </source>
</evidence>
<dbReference type="InterPro" id="IPR001873">
    <property type="entry name" value="ENaC"/>
</dbReference>
<dbReference type="AlphaFoldDB" id="R7VCD7"/>
<gene>
    <name evidence="13" type="ORF">CAPTEDRAFT_199134</name>
</gene>
<reference evidence="13 15" key="2">
    <citation type="journal article" date="2013" name="Nature">
        <title>Insights into bilaterian evolution from three spiralian genomes.</title>
        <authorList>
            <person name="Simakov O."/>
            <person name="Marletaz F."/>
            <person name="Cho S.J."/>
            <person name="Edsinger-Gonzales E."/>
            <person name="Havlak P."/>
            <person name="Hellsten U."/>
            <person name="Kuo D.H."/>
            <person name="Larsson T."/>
            <person name="Lv J."/>
            <person name="Arendt D."/>
            <person name="Savage R."/>
            <person name="Osoegawa K."/>
            <person name="de Jong P."/>
            <person name="Grimwood J."/>
            <person name="Chapman J.A."/>
            <person name="Shapiro H."/>
            <person name="Aerts A."/>
            <person name="Otillar R.P."/>
            <person name="Terry A.Y."/>
            <person name="Boore J.L."/>
            <person name="Grigoriev I.V."/>
            <person name="Lindberg D.R."/>
            <person name="Seaver E.C."/>
            <person name="Weisblat D.A."/>
            <person name="Putnam N.H."/>
            <person name="Rokhsar D.S."/>
        </authorList>
    </citation>
    <scope>NUCLEOTIDE SEQUENCE</scope>
    <source>
        <strain evidence="13 15">I ESC-2004</strain>
    </source>
</reference>
<evidence type="ECO:0000256" key="12">
    <source>
        <dbReference type="SAM" id="Phobius"/>
    </source>
</evidence>
<organism evidence="13">
    <name type="scientific">Capitella teleta</name>
    <name type="common">Polychaete worm</name>
    <dbReference type="NCBI Taxonomy" id="283909"/>
    <lineage>
        <taxon>Eukaryota</taxon>
        <taxon>Metazoa</taxon>
        <taxon>Spiralia</taxon>
        <taxon>Lophotrochozoa</taxon>
        <taxon>Annelida</taxon>
        <taxon>Polychaeta</taxon>
        <taxon>Sedentaria</taxon>
        <taxon>Scolecida</taxon>
        <taxon>Capitellidae</taxon>
        <taxon>Capitella</taxon>
    </lineage>
</organism>
<keyword evidence="2 11" id="KW-0813">Transport</keyword>
<keyword evidence="4 11" id="KW-0812">Transmembrane</keyword>
<feature type="transmembrane region" description="Helical" evidence="12">
    <location>
        <begin position="902"/>
        <end position="925"/>
    </location>
</feature>
<proteinExistence type="inferred from homology"/>
<dbReference type="OrthoDB" id="6021021at2759"/>
<comment type="similarity">
    <text evidence="11">Belongs to the amiloride-sensitive sodium channel (TC 1.A.6) family.</text>
</comment>
<keyword evidence="8 12" id="KW-0472">Membrane</keyword>
<evidence type="ECO:0000256" key="6">
    <source>
        <dbReference type="ARBA" id="ARBA00023053"/>
    </source>
</evidence>
<protein>
    <submittedName>
        <fullName evidence="13 14">Uncharacterized protein</fullName>
    </submittedName>
</protein>
<evidence type="ECO:0000313" key="15">
    <source>
        <dbReference type="Proteomes" id="UP000014760"/>
    </source>
</evidence>
<evidence type="ECO:0000256" key="1">
    <source>
        <dbReference type="ARBA" id="ARBA00004141"/>
    </source>
</evidence>
<dbReference type="STRING" id="283909.R7VCD7"/>
<evidence type="ECO:0000256" key="10">
    <source>
        <dbReference type="ARBA" id="ARBA00023303"/>
    </source>
</evidence>
<evidence type="ECO:0000313" key="14">
    <source>
        <dbReference type="EnsemblMetazoa" id="CapteP199134"/>
    </source>
</evidence>
<keyword evidence="15" id="KW-1185">Reference proteome</keyword>
<keyword evidence="3 11" id="KW-0894">Sodium channel</keyword>
<evidence type="ECO:0000256" key="3">
    <source>
        <dbReference type="ARBA" id="ARBA00022461"/>
    </source>
</evidence>
<keyword evidence="6" id="KW-0915">Sodium</keyword>
<dbReference type="GO" id="GO:0015280">
    <property type="term" value="F:ligand-gated sodium channel activity"/>
    <property type="evidence" value="ECO:0007669"/>
    <property type="project" value="TreeGrafter"/>
</dbReference>
<keyword evidence="9 11" id="KW-0739">Sodium transport</keyword>
<dbReference type="PANTHER" id="PTHR11690:SF293">
    <property type="entry name" value="ACID-SENSING ION CHANNEL 1"/>
    <property type="match status" value="1"/>
</dbReference>
<evidence type="ECO:0000256" key="4">
    <source>
        <dbReference type="ARBA" id="ARBA00022692"/>
    </source>
</evidence>
<dbReference type="EMBL" id="KB294881">
    <property type="protein sequence ID" value="ELU13981.1"/>
    <property type="molecule type" value="Genomic_DNA"/>
</dbReference>
<reference evidence="15" key="1">
    <citation type="submission" date="2012-12" db="EMBL/GenBank/DDBJ databases">
        <authorList>
            <person name="Hellsten U."/>
            <person name="Grimwood J."/>
            <person name="Chapman J.A."/>
            <person name="Shapiro H."/>
            <person name="Aerts A."/>
            <person name="Otillar R.P."/>
            <person name="Terry A.Y."/>
            <person name="Boore J.L."/>
            <person name="Simakov O."/>
            <person name="Marletaz F."/>
            <person name="Cho S.-J."/>
            <person name="Edsinger-Gonzales E."/>
            <person name="Havlak P."/>
            <person name="Kuo D.-H."/>
            <person name="Larsson T."/>
            <person name="Lv J."/>
            <person name="Arendt D."/>
            <person name="Savage R."/>
            <person name="Osoegawa K."/>
            <person name="de Jong P."/>
            <person name="Lindberg D.R."/>
            <person name="Seaver E.C."/>
            <person name="Weisblat D.A."/>
            <person name="Putnam N.H."/>
            <person name="Grigoriev I.V."/>
            <person name="Rokhsar D.S."/>
        </authorList>
    </citation>
    <scope>NUCLEOTIDE SEQUENCE</scope>
    <source>
        <strain evidence="15">I ESC-2004</strain>
    </source>
</reference>
<dbReference type="HOGENOM" id="CLU_314296_0_0_1"/>
<dbReference type="PANTHER" id="PTHR11690">
    <property type="entry name" value="AMILORIDE-SENSITIVE SODIUM CHANNEL-RELATED"/>
    <property type="match status" value="1"/>
</dbReference>
<dbReference type="Gene3D" id="1.10.287.770">
    <property type="entry name" value="YojJ-like"/>
    <property type="match status" value="1"/>
</dbReference>
<evidence type="ECO:0000256" key="11">
    <source>
        <dbReference type="RuleBase" id="RU000679"/>
    </source>
</evidence>
<dbReference type="EMBL" id="AMQN01005005">
    <property type="status" value="NOT_ANNOTATED_CDS"/>
    <property type="molecule type" value="Genomic_DNA"/>
</dbReference>
<dbReference type="Gene3D" id="2.60.470.10">
    <property type="entry name" value="Acid-sensing ion channels like domains"/>
    <property type="match status" value="1"/>
</dbReference>
<evidence type="ECO:0000256" key="5">
    <source>
        <dbReference type="ARBA" id="ARBA00022989"/>
    </source>
</evidence>